<protein>
    <submittedName>
        <fullName evidence="1">DUF1643 domain-containing protein</fullName>
    </submittedName>
</protein>
<keyword evidence="1" id="KW-0614">Plasmid</keyword>
<keyword evidence="2" id="KW-1185">Reference proteome</keyword>
<dbReference type="Proteomes" id="UP001163293">
    <property type="component" value="Plasmid unnamed3"/>
</dbReference>
<geneLocation type="plasmid" evidence="1 2">
    <name>unnamed3</name>
</geneLocation>
<dbReference type="AlphaFoldDB" id="A0AAX3EPV6"/>
<proteinExistence type="predicted"/>
<sequence length="159" mass="17636">MGRSTAPTGFTAILFNPPLSTGSRTIARVTLAAKLLGHEEATIVNLFPLATKSVLEVNAIGKDFDLWLSARAEISERLAVSRDILLAYGCQEPVGEVRAHFRAQIAWLRQEICISDSKVWSVSEETRHPSRWQRHTAREYPGLPFNAALELSLRQLPSA</sequence>
<dbReference type="EMBL" id="CP101188">
    <property type="protein sequence ID" value="UYW00069.1"/>
    <property type="molecule type" value="Genomic_DNA"/>
</dbReference>
<organism evidence="1 2">
    <name type="scientific">Paenarthrobacter ureafaciens</name>
    <dbReference type="NCBI Taxonomy" id="37931"/>
    <lineage>
        <taxon>Bacteria</taxon>
        <taxon>Bacillati</taxon>
        <taxon>Actinomycetota</taxon>
        <taxon>Actinomycetes</taxon>
        <taxon>Micrococcales</taxon>
        <taxon>Micrococcaceae</taxon>
        <taxon>Paenarthrobacter</taxon>
    </lineage>
</organism>
<name>A0AAX3EPV6_PAEUR</name>
<accession>A0AAX3EPV6</accession>
<dbReference type="RefSeq" id="WP_069695452.1">
    <property type="nucleotide sequence ID" value="NZ_CP101182.1"/>
</dbReference>
<evidence type="ECO:0000313" key="2">
    <source>
        <dbReference type="Proteomes" id="UP001163293"/>
    </source>
</evidence>
<reference evidence="1" key="1">
    <citation type="submission" date="2022-07" db="EMBL/GenBank/DDBJ databases">
        <authorList>
            <person name="Wu T."/>
        </authorList>
    </citation>
    <scope>NUCLEOTIDE SEQUENCE</scope>
    <source>
        <strain evidence="1">SD-1</strain>
        <plasmid evidence="1">unnamed3</plasmid>
    </source>
</reference>
<gene>
    <name evidence="1" type="ORF">NL394_23270</name>
</gene>
<evidence type="ECO:0000313" key="1">
    <source>
        <dbReference type="EMBL" id="UYW00069.1"/>
    </source>
</evidence>